<feature type="domain" description="Fatty acid desaturase" evidence="1">
    <location>
        <begin position="4"/>
        <end position="49"/>
    </location>
</feature>
<dbReference type="GO" id="GO:0016020">
    <property type="term" value="C:membrane"/>
    <property type="evidence" value="ECO:0007669"/>
    <property type="project" value="GOC"/>
</dbReference>
<evidence type="ECO:0000313" key="2">
    <source>
        <dbReference type="EMBL" id="KZP08079.1"/>
    </source>
</evidence>
<dbReference type="PANTHER" id="PTHR12879">
    <property type="entry name" value="SPHINGOLIPID DELTA 4 DESATURASE/C-4 HYDROXYLASE PROTEIN DES2"/>
    <property type="match status" value="1"/>
</dbReference>
<evidence type="ECO:0000313" key="3">
    <source>
        <dbReference type="Proteomes" id="UP000076532"/>
    </source>
</evidence>
<proteinExistence type="predicted"/>
<keyword evidence="3" id="KW-1185">Reference proteome</keyword>
<organism evidence="2 3">
    <name type="scientific">Athelia psychrophila</name>
    <dbReference type="NCBI Taxonomy" id="1759441"/>
    <lineage>
        <taxon>Eukaryota</taxon>
        <taxon>Fungi</taxon>
        <taxon>Dikarya</taxon>
        <taxon>Basidiomycota</taxon>
        <taxon>Agaricomycotina</taxon>
        <taxon>Agaricomycetes</taxon>
        <taxon>Agaricomycetidae</taxon>
        <taxon>Atheliales</taxon>
        <taxon>Atheliaceae</taxon>
        <taxon>Athelia</taxon>
    </lineage>
</organism>
<dbReference type="Proteomes" id="UP000076532">
    <property type="component" value="Unassembled WGS sequence"/>
</dbReference>
<name>A0A165X0K9_9AGAM</name>
<dbReference type="AlphaFoldDB" id="A0A165X0K9"/>
<protein>
    <recommendedName>
        <fullName evidence="1">Fatty acid desaturase domain-containing protein</fullName>
    </recommendedName>
</protein>
<evidence type="ECO:0000259" key="1">
    <source>
        <dbReference type="Pfam" id="PF00487"/>
    </source>
</evidence>
<dbReference type="GO" id="GO:0046513">
    <property type="term" value="P:ceramide biosynthetic process"/>
    <property type="evidence" value="ECO:0007669"/>
    <property type="project" value="TreeGrafter"/>
</dbReference>
<gene>
    <name evidence="2" type="ORF">FIBSPDRAFT_761951</name>
</gene>
<dbReference type="STRING" id="436010.A0A165X0K9"/>
<dbReference type="PANTHER" id="PTHR12879:SF8">
    <property type="entry name" value="SPHINGOLIPID DELTA(4)-DESATURASE DES1"/>
    <property type="match status" value="1"/>
</dbReference>
<dbReference type="InterPro" id="IPR005804">
    <property type="entry name" value="FA_desaturase_dom"/>
</dbReference>
<dbReference type="OrthoDB" id="2960850at2759"/>
<sequence>ETYSYYRPPNVLPFNVGYHNEHHDIPWMRLHALRALAPEFYDTIPSHLYGLTLTYTAVKIEIRHNAFFTSCSL</sequence>
<dbReference type="GO" id="GO:0042284">
    <property type="term" value="F:sphingolipid delta-4 desaturase activity"/>
    <property type="evidence" value="ECO:0007669"/>
    <property type="project" value="TreeGrafter"/>
</dbReference>
<dbReference type="Pfam" id="PF00487">
    <property type="entry name" value="FA_desaturase"/>
    <property type="match status" value="1"/>
</dbReference>
<reference evidence="2 3" key="1">
    <citation type="journal article" date="2016" name="Mol. Biol. Evol.">
        <title>Comparative Genomics of Early-Diverging Mushroom-Forming Fungi Provides Insights into the Origins of Lignocellulose Decay Capabilities.</title>
        <authorList>
            <person name="Nagy L.G."/>
            <person name="Riley R."/>
            <person name="Tritt A."/>
            <person name="Adam C."/>
            <person name="Daum C."/>
            <person name="Floudas D."/>
            <person name="Sun H."/>
            <person name="Yadav J.S."/>
            <person name="Pangilinan J."/>
            <person name="Larsson K.H."/>
            <person name="Matsuura K."/>
            <person name="Barry K."/>
            <person name="Labutti K."/>
            <person name="Kuo R."/>
            <person name="Ohm R.A."/>
            <person name="Bhattacharya S.S."/>
            <person name="Shirouzu T."/>
            <person name="Yoshinaga Y."/>
            <person name="Martin F.M."/>
            <person name="Grigoriev I.V."/>
            <person name="Hibbett D.S."/>
        </authorList>
    </citation>
    <scope>NUCLEOTIDE SEQUENCE [LARGE SCALE GENOMIC DNA]</scope>
    <source>
        <strain evidence="2 3">CBS 109695</strain>
    </source>
</reference>
<feature type="non-terminal residue" evidence="2">
    <location>
        <position position="1"/>
    </location>
</feature>
<accession>A0A165X0K9</accession>
<dbReference type="EMBL" id="KV417731">
    <property type="protein sequence ID" value="KZP08079.1"/>
    <property type="molecule type" value="Genomic_DNA"/>
</dbReference>